<name>A0A1S3XQE0_TOBAC</name>
<evidence type="ECO:0000259" key="1">
    <source>
        <dbReference type="Pfam" id="PF14244"/>
    </source>
</evidence>
<feature type="domain" description="Retrotransposon Copia-like N-terminal" evidence="1">
    <location>
        <begin position="31"/>
        <end position="77"/>
    </location>
</feature>
<dbReference type="PANTHER" id="PTHR37610:SF58">
    <property type="entry name" value="PEPTIDASE C1A PAPAIN C-TERMINAL DOMAIN-CONTAINING PROTEIN"/>
    <property type="match status" value="1"/>
</dbReference>
<dbReference type="Pfam" id="PF14244">
    <property type="entry name" value="Retrotran_gag_3"/>
    <property type="match status" value="1"/>
</dbReference>
<dbReference type="OrthoDB" id="10321436at2759"/>
<proteinExistence type="predicted"/>
<sequence>MGTVIDDVNSPSPSNGFASFSLDPSHPFYIHPSNNPGSQLVSVPFSGCGFMLWRNSMLNSLSAKNKLSLLDGRVNQPTPDSPYYPCWERCNDMVKASITNSVSREIVVSVMYFKTAKEV</sequence>
<dbReference type="PANTHER" id="PTHR37610">
    <property type="entry name" value="CCHC-TYPE DOMAIN-CONTAINING PROTEIN"/>
    <property type="match status" value="1"/>
</dbReference>
<accession>A0A1S3XQE0</accession>
<protein>
    <recommendedName>
        <fullName evidence="1">Retrotransposon Copia-like N-terminal domain-containing protein</fullName>
    </recommendedName>
</protein>
<dbReference type="OMA" id="CWERCND"/>
<gene>
    <name evidence="2" type="primary">LOC107767627</name>
</gene>
<dbReference type="InterPro" id="IPR029472">
    <property type="entry name" value="Copia-like_N"/>
</dbReference>
<dbReference type="KEGG" id="nta:107767627"/>
<dbReference type="PaxDb" id="4097-A0A1S3XQE0"/>
<dbReference type="RefSeq" id="XP_016442166.1">
    <property type="nucleotide sequence ID" value="XM_016586680.1"/>
</dbReference>
<dbReference type="AlphaFoldDB" id="A0A1S3XQE0"/>
<reference evidence="2" key="1">
    <citation type="submission" date="2025-08" db="UniProtKB">
        <authorList>
            <consortium name="RefSeq"/>
        </authorList>
    </citation>
    <scope>IDENTIFICATION</scope>
</reference>
<organism evidence="2">
    <name type="scientific">Nicotiana tabacum</name>
    <name type="common">Common tobacco</name>
    <dbReference type="NCBI Taxonomy" id="4097"/>
    <lineage>
        <taxon>Eukaryota</taxon>
        <taxon>Viridiplantae</taxon>
        <taxon>Streptophyta</taxon>
        <taxon>Embryophyta</taxon>
        <taxon>Tracheophyta</taxon>
        <taxon>Spermatophyta</taxon>
        <taxon>Magnoliopsida</taxon>
        <taxon>eudicotyledons</taxon>
        <taxon>Gunneridae</taxon>
        <taxon>Pentapetalae</taxon>
        <taxon>asterids</taxon>
        <taxon>lamiids</taxon>
        <taxon>Solanales</taxon>
        <taxon>Solanaceae</taxon>
        <taxon>Nicotianoideae</taxon>
        <taxon>Nicotianeae</taxon>
        <taxon>Nicotiana</taxon>
    </lineage>
</organism>
<evidence type="ECO:0000313" key="2">
    <source>
        <dbReference type="RefSeq" id="XP_016442166.1"/>
    </source>
</evidence>